<evidence type="ECO:0000313" key="1">
    <source>
        <dbReference type="EMBL" id="AKI80330.1"/>
    </source>
</evidence>
<accession>A0A0G2Y3G0</accession>
<keyword evidence="2" id="KW-1185">Reference proteome</keyword>
<dbReference type="Gene3D" id="1.25.40.20">
    <property type="entry name" value="Ankyrin repeat-containing domain"/>
    <property type="match status" value="1"/>
</dbReference>
<evidence type="ECO:0000313" key="2">
    <source>
        <dbReference type="Proteomes" id="UP000240461"/>
    </source>
</evidence>
<protein>
    <submittedName>
        <fullName evidence="1">Ankyrin repeat protein</fullName>
    </submittedName>
</protein>
<dbReference type="InterPro" id="IPR036770">
    <property type="entry name" value="Ankyrin_rpt-contain_sf"/>
</dbReference>
<reference evidence="1 2" key="1">
    <citation type="submission" date="2014-10" db="EMBL/GenBank/DDBJ databases">
        <title>Pan-genome analysis of Brazilian lineage A amoebal mimiviruses.</title>
        <authorList>
            <person name="Assis F.L."/>
            <person name="Abrahao J.S."/>
            <person name="Kroon E.G."/>
            <person name="Dornas F.P."/>
            <person name="Andrade K.R."/>
            <person name="Borato P.V.M."/>
            <person name="Pilotto M.R."/>
            <person name="Benamar S."/>
            <person name="LaScola B."/>
            <person name="Colson P."/>
        </authorList>
    </citation>
    <scope>NUCLEOTIDE SEQUENCE [LARGE SCALE GENOMIC DNA]</scope>
    <source>
        <strain evidence="1 2">Kroon</strain>
    </source>
</reference>
<organism evidence="1 2">
    <name type="scientific">Acanthamoeba polyphaga mimivirus Kroon</name>
    <dbReference type="NCBI Taxonomy" id="3069720"/>
    <lineage>
        <taxon>Viruses</taxon>
        <taxon>Varidnaviria</taxon>
        <taxon>Bamfordvirae</taxon>
        <taxon>Nucleocytoviricota</taxon>
        <taxon>Megaviricetes</taxon>
        <taxon>Imitervirales</taxon>
        <taxon>Mimiviridae</taxon>
        <taxon>Megamimivirinae</taxon>
        <taxon>Mimivirus</taxon>
        <taxon>Mimivirus lagoaense</taxon>
    </lineage>
</organism>
<name>A0A0G2Y3G0_9VIRU</name>
<dbReference type="Proteomes" id="UP000240461">
    <property type="component" value="Segment"/>
</dbReference>
<sequence length="279" mass="32760">MSTDDSIEHNKKLLEKYVIEDDLNNFIQLINEFSSDYNFGYKLTIIATEEASINIIKYVFDTDIIYCLPKHQMLLCAVGLPSVGRFTKDKDEFHNSLELMKLLLQYDMTNIDFPTNIYLYNAVIQKNFEKIKLLVDNGFNSLPLTSRRYFENENENIYNNHEVIKYMIDNGVDIQEFNLNCALSACIIKNNDDGIEYYFSIGANINDLELESIVQIIKYNRIQKLFDYSYDFNKLDYLLDNYINKENDNYDDALNMLVGFTSIKVKNICVLFSLIMQKY</sequence>
<dbReference type="KEGG" id="vg:80514128"/>
<dbReference type="SUPFAM" id="SSF48403">
    <property type="entry name" value="Ankyrin repeat"/>
    <property type="match status" value="1"/>
</dbReference>
<dbReference type="EMBL" id="KM982402">
    <property type="protein sequence ID" value="AKI80330.1"/>
    <property type="molecule type" value="Genomic_DNA"/>
</dbReference>
<proteinExistence type="predicted"/>